<name>A0A060QRL4_FUSCU</name>
<comment type="similarity">
    <text evidence="2">To endonucleases of group I introns of fungi and phage.</text>
</comment>
<dbReference type="GO" id="GO:0022900">
    <property type="term" value="P:electron transport chain"/>
    <property type="evidence" value="ECO:0007669"/>
    <property type="project" value="InterPro"/>
</dbReference>
<evidence type="ECO:0000313" key="7">
    <source>
        <dbReference type="EMBL" id="CDL73557.1"/>
    </source>
</evidence>
<accession>A0A060QRL4</accession>
<organism evidence="8">
    <name type="scientific">Fusarium culmorum CS7071</name>
    <dbReference type="NCBI Taxonomy" id="1318462"/>
    <lineage>
        <taxon>Eukaryota</taxon>
        <taxon>Fungi</taxon>
        <taxon>Dikarya</taxon>
        <taxon>Ascomycota</taxon>
        <taxon>Pezizomycotina</taxon>
        <taxon>Sordariomycetes</taxon>
        <taxon>Hypocreomycetidae</taxon>
        <taxon>Hypocreales</taxon>
        <taxon>Nectriaceae</taxon>
        <taxon>Fusarium</taxon>
    </lineage>
</organism>
<dbReference type="Pfam" id="PF01541">
    <property type="entry name" value="GIY-YIG"/>
    <property type="match status" value="1"/>
</dbReference>
<keyword evidence="4 8" id="KW-0255">Endonuclease</keyword>
<evidence type="ECO:0000313" key="8">
    <source>
        <dbReference type="EMBL" id="CDL73564.1"/>
    </source>
</evidence>
<dbReference type="InterPro" id="IPR003611">
    <property type="entry name" value="NUMOD3"/>
</dbReference>
<dbReference type="Gene3D" id="3.40.1440.10">
    <property type="entry name" value="GIY-YIG endonuclease"/>
    <property type="match status" value="1"/>
</dbReference>
<dbReference type="GO" id="GO:0003677">
    <property type="term" value="F:DNA binding"/>
    <property type="evidence" value="ECO:0007669"/>
    <property type="project" value="InterPro"/>
</dbReference>
<dbReference type="SMART" id="SM00465">
    <property type="entry name" value="GIYc"/>
    <property type="match status" value="1"/>
</dbReference>
<keyword evidence="5" id="KW-0378">Hydrolase</keyword>
<dbReference type="SMART" id="SM00497">
    <property type="entry name" value="IENR1"/>
    <property type="match status" value="1"/>
</dbReference>
<dbReference type="Pfam" id="PF02790">
    <property type="entry name" value="COX2_TM"/>
    <property type="match status" value="1"/>
</dbReference>
<dbReference type="InterPro" id="IPR006350">
    <property type="entry name" value="Intron_endoG1"/>
</dbReference>
<feature type="domain" description="GIY-YIG" evidence="6">
    <location>
        <begin position="91"/>
        <end position="177"/>
    </location>
</feature>
<dbReference type="InterPro" id="IPR003647">
    <property type="entry name" value="Intron_nuc_1_rpt"/>
</dbReference>
<comment type="caution">
    <text evidence="8">The sequence shown here is derived from an EMBL/GenBank/DDBJ whole genome shotgun (WGS) entry which is preliminary data.</text>
</comment>
<sequence>MYYLVLILFAVGWILFSIMKNFASTKTQISHKYLNHGRDVPTQKCFKFNSIYKFFYNHRSYSTTSSSPISSVKFYEDAFSMRKLIIKDNKDKSGIYKWTNKITNDIYIGQSISLAKRFIRYFNLSYLKNRETLVISRALIKYGYSNFSLEILEYCDIANLTEREQYYMDKLNPRYNTLKIAGSSSGHKLSEETKTKISGASSSLKGVYIQEKSALYGRTHTEETKALMSSNNSNENNPLFGKTHSLETKELMRQKALGRKHSEETLLKMSTSRGHLVYIHEKCDSEGFKLIGSFVSIRKAAKFLDISANTVRLYINSGEIFKDRYKFTGER</sequence>
<dbReference type="SMART" id="SM00496">
    <property type="entry name" value="IENR2"/>
    <property type="match status" value="4"/>
</dbReference>
<comment type="subcellular location">
    <subcellularLocation>
        <location evidence="1">Membrane</location>
        <topology evidence="1">Multi-pass membrane protein</topology>
    </subcellularLocation>
</comment>
<dbReference type="Pfam" id="PF07460">
    <property type="entry name" value="NUMOD3"/>
    <property type="match status" value="3"/>
</dbReference>
<dbReference type="GO" id="GO:0004519">
    <property type="term" value="F:endonuclease activity"/>
    <property type="evidence" value="ECO:0007669"/>
    <property type="project" value="UniProtKB-KW"/>
</dbReference>
<evidence type="ECO:0000256" key="5">
    <source>
        <dbReference type="ARBA" id="ARBA00022801"/>
    </source>
</evidence>
<dbReference type="SUPFAM" id="SSF64496">
    <property type="entry name" value="DNA-binding domain of intron-encoded endonucleases"/>
    <property type="match status" value="2"/>
</dbReference>
<dbReference type="InterPro" id="IPR011759">
    <property type="entry name" value="Cyt_c_oxidase_su2_TM_dom"/>
</dbReference>
<dbReference type="AlphaFoldDB" id="A0A060QRL4"/>
<keyword evidence="3" id="KW-0540">Nuclease</keyword>
<dbReference type="NCBIfam" id="TIGR01453">
    <property type="entry name" value="grpIintron_endo"/>
    <property type="match status" value="1"/>
</dbReference>
<dbReference type="InterPro" id="IPR010896">
    <property type="entry name" value="NUMOD1"/>
</dbReference>
<reference evidence="8" key="1">
    <citation type="submission" date="2013-05" db="EMBL/GenBank/DDBJ databases">
        <title>Draft genome sequences of six wheat associated Fusarium spp. isolates.</title>
        <authorList>
            <person name="Moolhuijzen P.M."/>
            <person name="Manners J.M."/>
            <person name="Wilcox S."/>
            <person name="Bellgard M.I."/>
            <person name="Gardiner D.M."/>
        </authorList>
    </citation>
    <scope>NUCLEOTIDE SEQUENCE</scope>
    <source>
        <strain evidence="8">CS7071</strain>
    </source>
</reference>
<dbReference type="CDD" id="cd10445">
    <property type="entry name" value="GIY-YIG_bI1_like"/>
    <property type="match status" value="1"/>
</dbReference>
<protein>
    <submittedName>
        <fullName evidence="8">GIY endonuclease n1 TaxGibberella zeae PH-1 RepIDA5J043_GIBZE</fullName>
    </submittedName>
</protein>
<dbReference type="InterPro" id="IPR035901">
    <property type="entry name" value="GIY-YIG_endonuc_sf"/>
</dbReference>
<dbReference type="GO" id="GO:0016020">
    <property type="term" value="C:membrane"/>
    <property type="evidence" value="ECO:0007669"/>
    <property type="project" value="UniProtKB-SubCell"/>
</dbReference>
<evidence type="ECO:0000256" key="2">
    <source>
        <dbReference type="ARBA" id="ARBA00010045"/>
    </source>
</evidence>
<dbReference type="EMBL" id="CBMH010002273">
    <property type="protein sequence ID" value="CDL73557.1"/>
    <property type="molecule type" value="Genomic_DNA"/>
</dbReference>
<dbReference type="InterPro" id="IPR000305">
    <property type="entry name" value="GIY-YIG_endonuc"/>
</dbReference>
<proteinExistence type="predicted"/>
<dbReference type="Pfam" id="PF07453">
    <property type="entry name" value="NUMOD1"/>
    <property type="match status" value="1"/>
</dbReference>
<evidence type="ECO:0000256" key="3">
    <source>
        <dbReference type="ARBA" id="ARBA00022722"/>
    </source>
</evidence>
<dbReference type="EMBL" id="CBMH010002273">
    <property type="protein sequence ID" value="CDL73564.1"/>
    <property type="molecule type" value="Genomic_DNA"/>
</dbReference>
<evidence type="ECO:0000256" key="1">
    <source>
        <dbReference type="ARBA" id="ARBA00004141"/>
    </source>
</evidence>
<dbReference type="SUPFAM" id="SSF82771">
    <property type="entry name" value="GIY-YIG endonuclease"/>
    <property type="match status" value="1"/>
</dbReference>
<dbReference type="PROSITE" id="PS50164">
    <property type="entry name" value="GIY_YIG"/>
    <property type="match status" value="1"/>
</dbReference>
<evidence type="ECO:0000259" key="6">
    <source>
        <dbReference type="PROSITE" id="PS50164"/>
    </source>
</evidence>
<evidence type="ECO:0000256" key="4">
    <source>
        <dbReference type="ARBA" id="ARBA00022759"/>
    </source>
</evidence>
<dbReference type="GO" id="GO:0016787">
    <property type="term" value="F:hydrolase activity"/>
    <property type="evidence" value="ECO:0007669"/>
    <property type="project" value="UniProtKB-KW"/>
</dbReference>
<gene>
    <name evidence="7" type="ORF">BN852_0127490</name>
    <name evidence="8" type="ORF">BN852_0127560</name>
</gene>